<organism evidence="1 2">
    <name type="scientific">candidate division CPR3 bacterium 4484_211</name>
    <dbReference type="NCBI Taxonomy" id="1968527"/>
    <lineage>
        <taxon>Bacteria</taxon>
        <taxon>Bacteria division CPR3</taxon>
    </lineage>
</organism>
<evidence type="ECO:0000313" key="1">
    <source>
        <dbReference type="EMBL" id="OQX50326.1"/>
    </source>
</evidence>
<gene>
    <name evidence="1" type="ORF">B5M47_03880</name>
</gene>
<proteinExistence type="predicted"/>
<evidence type="ECO:0000313" key="2">
    <source>
        <dbReference type="Proteomes" id="UP000192520"/>
    </source>
</evidence>
<sequence length="109" mass="12386">MFSPFNLTQGDFIVPSGLFISDSPDPFNPYFEQSQIKISFFPFFDGKGCDKLTLTIEGTGRTWKWENTFGEVVKWDGRDEKGDLVPSGNYLYEVVCDYTFNGQLASDKV</sequence>
<name>A0A1W9NVZ7_UNCC3</name>
<reference evidence="2" key="1">
    <citation type="submission" date="2017-03" db="EMBL/GenBank/DDBJ databases">
        <title>Novel pathways for hydrocarbon cycling and metabolic interdependencies in hydrothermal sediment communities.</title>
        <authorList>
            <person name="Dombrowski N."/>
            <person name="Seitz K."/>
            <person name="Teske A."/>
            <person name="Baker B."/>
        </authorList>
    </citation>
    <scope>NUCLEOTIDE SEQUENCE [LARGE SCALE GENOMIC DNA]</scope>
</reference>
<dbReference type="EMBL" id="MZGJ01000036">
    <property type="protein sequence ID" value="OQX50326.1"/>
    <property type="molecule type" value="Genomic_DNA"/>
</dbReference>
<dbReference type="Proteomes" id="UP000192520">
    <property type="component" value="Unassembled WGS sequence"/>
</dbReference>
<dbReference type="STRING" id="1968527.B5M47_03880"/>
<dbReference type="AlphaFoldDB" id="A0A1W9NVZ7"/>
<protein>
    <recommendedName>
        <fullName evidence="3">FlgD Ig-like domain-containing protein</fullName>
    </recommendedName>
</protein>
<accession>A0A1W9NVZ7</accession>
<evidence type="ECO:0008006" key="3">
    <source>
        <dbReference type="Google" id="ProtNLM"/>
    </source>
</evidence>
<dbReference type="Gene3D" id="2.60.40.4070">
    <property type="match status" value="1"/>
</dbReference>
<feature type="non-terminal residue" evidence="1">
    <location>
        <position position="109"/>
    </location>
</feature>
<comment type="caution">
    <text evidence="1">The sequence shown here is derived from an EMBL/GenBank/DDBJ whole genome shotgun (WGS) entry which is preliminary data.</text>
</comment>